<dbReference type="eggNOG" id="KOG3684">
    <property type="taxonomic scope" value="Eukaryota"/>
</dbReference>
<evidence type="ECO:0000256" key="1">
    <source>
        <dbReference type="ARBA" id="ARBA00004141"/>
    </source>
</evidence>
<keyword evidence="4" id="KW-0112">Calmodulin-binding</keyword>
<keyword evidence="8" id="KW-0407">Ion channel</keyword>
<dbReference type="EMBL" id="AGCU01000289">
    <property type="status" value="NOT_ANNOTATED_CDS"/>
    <property type="molecule type" value="Genomic_DNA"/>
</dbReference>
<evidence type="ECO:0000313" key="13">
    <source>
        <dbReference type="Ensembl" id="ENSPSIP00000008319.1"/>
    </source>
</evidence>
<evidence type="ECO:0000256" key="8">
    <source>
        <dbReference type="ARBA" id="ARBA00023303"/>
    </source>
</evidence>
<evidence type="ECO:0000256" key="7">
    <source>
        <dbReference type="ARBA" id="ARBA00023136"/>
    </source>
</evidence>
<dbReference type="GO" id="GO:0016286">
    <property type="term" value="F:small conductance calcium-activated potassium channel activity"/>
    <property type="evidence" value="ECO:0007669"/>
    <property type="project" value="Ensembl"/>
</dbReference>
<keyword evidence="7 11" id="KW-0472">Membrane</keyword>
<dbReference type="EMBL" id="AGCU01000290">
    <property type="status" value="NOT_ANNOTATED_CDS"/>
    <property type="molecule type" value="Genomic_DNA"/>
</dbReference>
<dbReference type="EMBL" id="AGCU01000291">
    <property type="status" value="NOT_ANNOTATED_CDS"/>
    <property type="molecule type" value="Genomic_DNA"/>
</dbReference>
<dbReference type="GO" id="GO:0005242">
    <property type="term" value="F:inward rectifier potassium channel activity"/>
    <property type="evidence" value="ECO:0007669"/>
    <property type="project" value="Ensembl"/>
</dbReference>
<comment type="subcellular location">
    <subcellularLocation>
        <location evidence="1">Membrane</location>
        <topology evidence="1">Multi-pass membrane protein</topology>
    </subcellularLocation>
</comment>
<dbReference type="Pfam" id="PF03530">
    <property type="entry name" value="SK_channel"/>
    <property type="match status" value="1"/>
</dbReference>
<dbReference type="AlphaFoldDB" id="K7FJV9"/>
<feature type="transmembrane region" description="Helical" evidence="11">
    <location>
        <begin position="13"/>
        <end position="33"/>
    </location>
</feature>
<keyword evidence="14" id="KW-1185">Reference proteome</keyword>
<dbReference type="EMBL" id="AGCU01000293">
    <property type="status" value="NOT_ANNOTATED_CDS"/>
    <property type="molecule type" value="Genomic_DNA"/>
</dbReference>
<keyword evidence="9" id="KW-0175">Coiled coil</keyword>
<reference evidence="13" key="4">
    <citation type="submission" date="2025-09" db="UniProtKB">
        <authorList>
            <consortium name="Ensembl"/>
        </authorList>
    </citation>
    <scope>IDENTIFICATION</scope>
</reference>
<dbReference type="EMBL" id="AGCU01000292">
    <property type="status" value="NOT_ANNOTATED_CDS"/>
    <property type="molecule type" value="Genomic_DNA"/>
</dbReference>
<feature type="domain" description="Calmodulin-binding" evidence="12">
    <location>
        <begin position="258"/>
        <end position="334"/>
    </location>
</feature>
<evidence type="ECO:0000256" key="10">
    <source>
        <dbReference type="SAM" id="MobiDB-lite"/>
    </source>
</evidence>
<keyword evidence="6" id="KW-0406">Ion transport</keyword>
<dbReference type="GO" id="GO:0005516">
    <property type="term" value="F:calmodulin binding"/>
    <property type="evidence" value="ECO:0007669"/>
    <property type="project" value="UniProtKB-KW"/>
</dbReference>
<dbReference type="HOGENOM" id="CLU_014617_5_2_1"/>
<dbReference type="Pfam" id="PF02888">
    <property type="entry name" value="CaMBD"/>
    <property type="match status" value="1"/>
</dbReference>
<dbReference type="GO" id="GO:0005886">
    <property type="term" value="C:plasma membrane"/>
    <property type="evidence" value="ECO:0007669"/>
    <property type="project" value="Ensembl"/>
</dbReference>
<evidence type="ECO:0000313" key="14">
    <source>
        <dbReference type="Proteomes" id="UP000007267"/>
    </source>
</evidence>
<dbReference type="InterPro" id="IPR004178">
    <property type="entry name" value="CaM-bd_dom"/>
</dbReference>
<dbReference type="PANTHER" id="PTHR10153">
    <property type="entry name" value="SMALL CONDUCTANCE CALCIUM-ACTIVATED POTASSIUM CHANNEL"/>
    <property type="match status" value="1"/>
</dbReference>
<evidence type="ECO:0000256" key="6">
    <source>
        <dbReference type="ARBA" id="ARBA00023065"/>
    </source>
</evidence>
<accession>K7FJV9</accession>
<reference evidence="14" key="1">
    <citation type="submission" date="2011-10" db="EMBL/GenBank/DDBJ databases">
        <authorList>
            <consortium name="Soft-shell Turtle Genome Consortium"/>
        </authorList>
    </citation>
    <scope>NUCLEOTIDE SEQUENCE [LARGE SCALE GENOMIC DNA]</scope>
    <source>
        <strain evidence="14">Daiwa-1</strain>
    </source>
</reference>
<dbReference type="EMBL" id="AGCU01000286">
    <property type="status" value="NOT_ANNOTATED_CDS"/>
    <property type="molecule type" value="Genomic_DNA"/>
</dbReference>
<dbReference type="InterPro" id="IPR015449">
    <property type="entry name" value="K_chnl_Ca-activ_SK"/>
</dbReference>
<gene>
    <name evidence="13" type="primary">KCNN3</name>
</gene>
<dbReference type="Ensembl" id="ENSPSIT00000008362.1">
    <property type="protein sequence ID" value="ENSPSIP00000008319.1"/>
    <property type="gene ID" value="ENSPSIG00000007579.1"/>
</dbReference>
<dbReference type="GO" id="GO:0005737">
    <property type="term" value="C:cytoplasm"/>
    <property type="evidence" value="ECO:0007669"/>
    <property type="project" value="Ensembl"/>
</dbReference>
<dbReference type="Pfam" id="PF07885">
    <property type="entry name" value="Ion_trans_2"/>
    <property type="match status" value="1"/>
</dbReference>
<dbReference type="Gene3D" id="1.10.287.70">
    <property type="match status" value="2"/>
</dbReference>
<dbReference type="EMBL" id="AGCU01000287">
    <property type="status" value="NOT_ANNOTATED_CDS"/>
    <property type="molecule type" value="Genomic_DNA"/>
</dbReference>
<keyword evidence="2" id="KW-0813">Transport</keyword>
<feature type="coiled-coil region" evidence="9">
    <location>
        <begin position="339"/>
        <end position="366"/>
    </location>
</feature>
<proteinExistence type="predicted"/>
<dbReference type="InterPro" id="IPR013099">
    <property type="entry name" value="K_chnl_dom"/>
</dbReference>
<name>K7FJV9_PELSI</name>
<dbReference type="Proteomes" id="UP000007267">
    <property type="component" value="Unassembled WGS sequence"/>
</dbReference>
<dbReference type="EMBL" id="AGCU01000295">
    <property type="status" value="NOT_ANNOTATED_CDS"/>
    <property type="molecule type" value="Genomic_DNA"/>
</dbReference>
<feature type="transmembrane region" description="Helical" evidence="11">
    <location>
        <begin position="187"/>
        <end position="207"/>
    </location>
</feature>
<dbReference type="OMA" id="TRQYVNI"/>
<evidence type="ECO:0000256" key="4">
    <source>
        <dbReference type="ARBA" id="ARBA00022860"/>
    </source>
</evidence>
<evidence type="ECO:0000256" key="2">
    <source>
        <dbReference type="ARBA" id="ARBA00022448"/>
    </source>
</evidence>
<dbReference type="SMART" id="SM01053">
    <property type="entry name" value="CaMBD"/>
    <property type="match status" value="1"/>
</dbReference>
<evidence type="ECO:0000256" key="3">
    <source>
        <dbReference type="ARBA" id="ARBA00022692"/>
    </source>
</evidence>
<evidence type="ECO:0000259" key="12">
    <source>
        <dbReference type="SMART" id="SM01053"/>
    </source>
</evidence>
<evidence type="ECO:0000256" key="5">
    <source>
        <dbReference type="ARBA" id="ARBA00022989"/>
    </source>
</evidence>
<dbReference type="STRING" id="13735.ENSPSIP00000008319"/>
<dbReference type="EMBL" id="AGCU01000288">
    <property type="status" value="NOT_ANNOTATED_CDS"/>
    <property type="molecule type" value="Genomic_DNA"/>
</dbReference>
<keyword evidence="3 11" id="KW-0812">Transmembrane</keyword>
<sequence>AFSVLLQESMFSLALKCLISLSTVILLGLIIAYHTREVQLFVIDNGADDWRIAMTYERILYISLEMLVCAIHPIPGEYKFFWKPRLAFSYTPSRAEADVDIILSIPMFLRLYLIARASMASSKLWGTDPHSPPPTSLSGATQTLRMVLCHCVALCLSTDQSFWGLSGWDMGREGSSTRRRYHDQQDVTSNFLGAMWLISITFLSIGYGDMVPHTYCGKGVCLLTGIMGAGCTALVVAVVARKLELTKAEKHVHNFMMDTQLTKRIKNAAANVLRETWLIYKHTKLLKKIDHAKVRKHQRKFLQAIHQLRSVKMEQRKLSDQANTLVDLSNMQSVMYDLIAELNDRSEDLEKQIGSLESKLEQLTTSFNSLPLLIAETLRPLPWGAPPRGSPAPQEQKPLQGRRRKPPARPCHPG</sequence>
<dbReference type="GeneTree" id="ENSGT00950000182904"/>
<feature type="region of interest" description="Disordered" evidence="10">
    <location>
        <begin position="381"/>
        <end position="414"/>
    </location>
</feature>
<dbReference type="SUPFAM" id="SSF81324">
    <property type="entry name" value="Voltage-gated potassium channels"/>
    <property type="match status" value="1"/>
</dbReference>
<organism evidence="13 14">
    <name type="scientific">Pelodiscus sinensis</name>
    <name type="common">Chinese softshell turtle</name>
    <name type="synonym">Trionyx sinensis</name>
    <dbReference type="NCBI Taxonomy" id="13735"/>
    <lineage>
        <taxon>Eukaryota</taxon>
        <taxon>Metazoa</taxon>
        <taxon>Chordata</taxon>
        <taxon>Craniata</taxon>
        <taxon>Vertebrata</taxon>
        <taxon>Euteleostomi</taxon>
        <taxon>Archelosauria</taxon>
        <taxon>Testudinata</taxon>
        <taxon>Testudines</taxon>
        <taxon>Cryptodira</taxon>
        <taxon>Trionychia</taxon>
        <taxon>Trionychidae</taxon>
        <taxon>Pelodiscus</taxon>
    </lineage>
</organism>
<dbReference type="FunFam" id="1.10.287.70:FF:000022">
    <property type="entry name" value="Small conductance calcium-activated potassium channel, isoform O"/>
    <property type="match status" value="1"/>
</dbReference>
<evidence type="ECO:0000256" key="9">
    <source>
        <dbReference type="SAM" id="Coils"/>
    </source>
</evidence>
<reference evidence="13" key="3">
    <citation type="submission" date="2025-08" db="UniProtKB">
        <authorList>
            <consortium name="Ensembl"/>
        </authorList>
    </citation>
    <scope>IDENTIFICATION</scope>
</reference>
<protein>
    <submittedName>
        <fullName evidence="13">Potassium calcium-activated channel subfamily N member 3</fullName>
    </submittedName>
</protein>
<keyword evidence="5 11" id="KW-1133">Transmembrane helix</keyword>
<dbReference type="FunFam" id="1.10.287.70:FF:000152">
    <property type="entry name" value="Small conductance calcium-activated potassium channel protein 2"/>
    <property type="match status" value="1"/>
</dbReference>
<dbReference type="EMBL" id="AGCU01000294">
    <property type="status" value="NOT_ANNOTATED_CDS"/>
    <property type="molecule type" value="Genomic_DNA"/>
</dbReference>
<reference evidence="14" key="2">
    <citation type="journal article" date="2013" name="Nat. Genet.">
        <title>The draft genomes of soft-shell turtle and green sea turtle yield insights into the development and evolution of the turtle-specific body plan.</title>
        <authorList>
            <person name="Wang Z."/>
            <person name="Pascual-Anaya J."/>
            <person name="Zadissa A."/>
            <person name="Li W."/>
            <person name="Niimura Y."/>
            <person name="Huang Z."/>
            <person name="Li C."/>
            <person name="White S."/>
            <person name="Xiong Z."/>
            <person name="Fang D."/>
            <person name="Wang B."/>
            <person name="Ming Y."/>
            <person name="Chen Y."/>
            <person name="Zheng Y."/>
            <person name="Kuraku S."/>
            <person name="Pignatelli M."/>
            <person name="Herrero J."/>
            <person name="Beal K."/>
            <person name="Nozawa M."/>
            <person name="Li Q."/>
            <person name="Wang J."/>
            <person name="Zhang H."/>
            <person name="Yu L."/>
            <person name="Shigenobu S."/>
            <person name="Wang J."/>
            <person name="Liu J."/>
            <person name="Flicek P."/>
            <person name="Searle S."/>
            <person name="Wang J."/>
            <person name="Kuratani S."/>
            <person name="Yin Y."/>
            <person name="Aken B."/>
            <person name="Zhang G."/>
            <person name="Irie N."/>
        </authorList>
    </citation>
    <scope>NUCLEOTIDE SEQUENCE [LARGE SCALE GENOMIC DNA]</scope>
    <source>
        <strain evidence="14">Daiwa-1</strain>
    </source>
</reference>
<feature type="transmembrane region" description="Helical" evidence="11">
    <location>
        <begin position="219"/>
        <end position="240"/>
    </location>
</feature>
<dbReference type="InterPro" id="IPR036122">
    <property type="entry name" value="CaM-bd_dom_sf"/>
</dbReference>
<evidence type="ECO:0000256" key="11">
    <source>
        <dbReference type="SAM" id="Phobius"/>
    </source>
</evidence>
<dbReference type="SUPFAM" id="SSF81327">
    <property type="entry name" value="Small-conductance potassium channel"/>
    <property type="match status" value="1"/>
</dbReference>